<proteinExistence type="predicted"/>
<sequence length="171" mass="19521">MTRNLFLFFAATLTPEIVAMPCHLLNLECKRTRNRNTPETYPVEVILRAERTNEPIDGVFGSGWNYLIKWKGWPDKDSSWEPVSSLVGGCQRLLESFWDEIGHQNLSITVEGFPAIPRAKWVAHERQLSLQSIPAPTTPRSPKKKKNNQSPRSPTKNHLNPRTRNPQRAPA</sequence>
<dbReference type="InterPro" id="IPR023779">
    <property type="entry name" value="Chromodomain_CS"/>
</dbReference>
<dbReference type="GO" id="GO:0006338">
    <property type="term" value="P:chromatin remodeling"/>
    <property type="evidence" value="ECO:0007669"/>
    <property type="project" value="UniProtKB-ARBA"/>
</dbReference>
<feature type="compositionally biased region" description="Polar residues" evidence="3">
    <location>
        <begin position="130"/>
        <end position="140"/>
    </location>
</feature>
<evidence type="ECO:0000313" key="6">
    <source>
        <dbReference type="EMBL" id="KAJ7686490.1"/>
    </source>
</evidence>
<feature type="chain" id="PRO_5042274328" description="Chromo domain-containing protein" evidence="4">
    <location>
        <begin position="20"/>
        <end position="171"/>
    </location>
</feature>
<dbReference type="EMBL" id="JARKIE010000095">
    <property type="protein sequence ID" value="KAJ7686490.1"/>
    <property type="molecule type" value="Genomic_DNA"/>
</dbReference>
<evidence type="ECO:0000313" key="7">
    <source>
        <dbReference type="Proteomes" id="UP001221757"/>
    </source>
</evidence>
<dbReference type="GO" id="GO:0005634">
    <property type="term" value="C:nucleus"/>
    <property type="evidence" value="ECO:0007669"/>
    <property type="project" value="UniProtKB-SubCell"/>
</dbReference>
<dbReference type="SMART" id="SM00298">
    <property type="entry name" value="CHROMO"/>
    <property type="match status" value="1"/>
</dbReference>
<keyword evidence="7" id="KW-1185">Reference proteome</keyword>
<evidence type="ECO:0000256" key="2">
    <source>
        <dbReference type="ARBA" id="ARBA00023242"/>
    </source>
</evidence>
<evidence type="ECO:0000256" key="1">
    <source>
        <dbReference type="ARBA" id="ARBA00004123"/>
    </source>
</evidence>
<feature type="compositionally biased region" description="Polar residues" evidence="3">
    <location>
        <begin position="148"/>
        <end position="171"/>
    </location>
</feature>
<protein>
    <recommendedName>
        <fullName evidence="5">Chromo domain-containing protein</fullName>
    </recommendedName>
</protein>
<dbReference type="InterPro" id="IPR016197">
    <property type="entry name" value="Chromo-like_dom_sf"/>
</dbReference>
<dbReference type="InterPro" id="IPR023780">
    <property type="entry name" value="Chromo_domain"/>
</dbReference>
<feature type="domain" description="Chromo" evidence="5">
    <location>
        <begin position="41"/>
        <end position="100"/>
    </location>
</feature>
<dbReference type="PROSITE" id="PS50013">
    <property type="entry name" value="CHROMO_2"/>
    <property type="match status" value="1"/>
</dbReference>
<dbReference type="Gene3D" id="2.40.50.40">
    <property type="match status" value="1"/>
</dbReference>
<dbReference type="CDD" id="cd18968">
    <property type="entry name" value="chromodomain"/>
    <property type="match status" value="1"/>
</dbReference>
<reference evidence="6" key="1">
    <citation type="submission" date="2023-03" db="EMBL/GenBank/DDBJ databases">
        <title>Massive genome expansion in bonnet fungi (Mycena s.s.) driven by repeated elements and novel gene families across ecological guilds.</title>
        <authorList>
            <consortium name="Lawrence Berkeley National Laboratory"/>
            <person name="Harder C.B."/>
            <person name="Miyauchi S."/>
            <person name="Viragh M."/>
            <person name="Kuo A."/>
            <person name="Thoen E."/>
            <person name="Andreopoulos B."/>
            <person name="Lu D."/>
            <person name="Skrede I."/>
            <person name="Drula E."/>
            <person name="Henrissat B."/>
            <person name="Morin E."/>
            <person name="Kohler A."/>
            <person name="Barry K."/>
            <person name="LaButti K."/>
            <person name="Morin E."/>
            <person name="Salamov A."/>
            <person name="Lipzen A."/>
            <person name="Mereny Z."/>
            <person name="Hegedus B."/>
            <person name="Baldrian P."/>
            <person name="Stursova M."/>
            <person name="Weitz H."/>
            <person name="Taylor A."/>
            <person name="Grigoriev I.V."/>
            <person name="Nagy L.G."/>
            <person name="Martin F."/>
            <person name="Kauserud H."/>
        </authorList>
    </citation>
    <scope>NUCLEOTIDE SEQUENCE</scope>
    <source>
        <strain evidence="6">CBHHK067</strain>
    </source>
</reference>
<dbReference type="SUPFAM" id="SSF54160">
    <property type="entry name" value="Chromo domain-like"/>
    <property type="match status" value="1"/>
</dbReference>
<dbReference type="PROSITE" id="PS00598">
    <property type="entry name" value="CHROMO_1"/>
    <property type="match status" value="1"/>
</dbReference>
<accession>A0AAD7DA97</accession>
<evidence type="ECO:0000259" key="5">
    <source>
        <dbReference type="PROSITE" id="PS50013"/>
    </source>
</evidence>
<comment type="caution">
    <text evidence="6">The sequence shown here is derived from an EMBL/GenBank/DDBJ whole genome shotgun (WGS) entry which is preliminary data.</text>
</comment>
<comment type="subcellular location">
    <subcellularLocation>
        <location evidence="1">Nucleus</location>
    </subcellularLocation>
</comment>
<evidence type="ECO:0000256" key="3">
    <source>
        <dbReference type="SAM" id="MobiDB-lite"/>
    </source>
</evidence>
<dbReference type="InterPro" id="IPR000953">
    <property type="entry name" value="Chromo/chromo_shadow_dom"/>
</dbReference>
<name>A0AAD7DA97_MYCRO</name>
<feature type="region of interest" description="Disordered" evidence="3">
    <location>
        <begin position="130"/>
        <end position="171"/>
    </location>
</feature>
<dbReference type="Pfam" id="PF00385">
    <property type="entry name" value="Chromo"/>
    <property type="match status" value="1"/>
</dbReference>
<dbReference type="Proteomes" id="UP001221757">
    <property type="component" value="Unassembled WGS sequence"/>
</dbReference>
<feature type="signal peptide" evidence="4">
    <location>
        <begin position="1"/>
        <end position="19"/>
    </location>
</feature>
<evidence type="ECO:0000256" key="4">
    <source>
        <dbReference type="SAM" id="SignalP"/>
    </source>
</evidence>
<dbReference type="PANTHER" id="PTHR22812">
    <property type="entry name" value="CHROMOBOX PROTEIN"/>
    <property type="match status" value="1"/>
</dbReference>
<dbReference type="AlphaFoldDB" id="A0AAD7DA97"/>
<keyword evidence="4" id="KW-0732">Signal</keyword>
<dbReference type="InterPro" id="IPR051219">
    <property type="entry name" value="Heterochromatin_chromo-domain"/>
</dbReference>
<keyword evidence="2" id="KW-0539">Nucleus</keyword>
<organism evidence="6 7">
    <name type="scientific">Mycena rosella</name>
    <name type="common">Pink bonnet</name>
    <name type="synonym">Agaricus rosellus</name>
    <dbReference type="NCBI Taxonomy" id="1033263"/>
    <lineage>
        <taxon>Eukaryota</taxon>
        <taxon>Fungi</taxon>
        <taxon>Dikarya</taxon>
        <taxon>Basidiomycota</taxon>
        <taxon>Agaricomycotina</taxon>
        <taxon>Agaricomycetes</taxon>
        <taxon>Agaricomycetidae</taxon>
        <taxon>Agaricales</taxon>
        <taxon>Marasmiineae</taxon>
        <taxon>Mycenaceae</taxon>
        <taxon>Mycena</taxon>
    </lineage>
</organism>
<gene>
    <name evidence="6" type="ORF">B0H17DRAFT_712043</name>
</gene>